<sequence>MSNLAKNYQQQTVDRVEPAIQPQRKPRVEKRLFTLGEKLLFVGLIAFASFMAIKIIATQASIYEVNKDIQKLEQSIQTQQKQNNNLDVQISEQKTYDRILEKAKQAGLDLNEENIKVVE</sequence>
<keyword evidence="3 7" id="KW-0812">Transmembrane</keyword>
<comment type="function">
    <text evidence="7">Essential cell division protein.</text>
</comment>
<evidence type="ECO:0000256" key="7">
    <source>
        <dbReference type="HAMAP-Rule" id="MF_00910"/>
    </source>
</evidence>
<evidence type="ECO:0000256" key="6">
    <source>
        <dbReference type="ARBA" id="ARBA00023306"/>
    </source>
</evidence>
<keyword evidence="2 7" id="KW-0132">Cell division</keyword>
<accession>A0ABU8HA78</accession>
<dbReference type="Proteomes" id="UP001312865">
    <property type="component" value="Unassembled WGS sequence"/>
</dbReference>
<keyword evidence="9" id="KW-0175">Coiled coil</keyword>
<keyword evidence="6 7" id="KW-0131">Cell cycle</keyword>
<proteinExistence type="inferred from homology"/>
<evidence type="ECO:0000256" key="4">
    <source>
        <dbReference type="ARBA" id="ARBA00022989"/>
    </source>
</evidence>
<dbReference type="EMBL" id="JBBAXC010000002">
    <property type="protein sequence ID" value="MEI5906073.1"/>
    <property type="molecule type" value="Genomic_DNA"/>
</dbReference>
<dbReference type="Pfam" id="PF04977">
    <property type="entry name" value="DivIC"/>
    <property type="match status" value="1"/>
</dbReference>
<dbReference type="HAMAP" id="MF_00910">
    <property type="entry name" value="FtsL"/>
    <property type="match status" value="1"/>
</dbReference>
<dbReference type="RefSeq" id="WP_336585494.1">
    <property type="nucleotide sequence ID" value="NZ_JBBAXC010000002.1"/>
</dbReference>
<keyword evidence="5 7" id="KW-0472">Membrane</keyword>
<reference evidence="10 11" key="1">
    <citation type="journal article" date="2018" name="J. Microbiol.">
        <title>Bacillus spongiae sp. nov., isolated from sponge of Jeju Island.</title>
        <authorList>
            <person name="Lee G.E."/>
            <person name="Im W.T."/>
            <person name="Park J.S."/>
        </authorList>
    </citation>
    <scope>NUCLEOTIDE SEQUENCE [LARGE SCALE GENOMIC DNA]</scope>
    <source>
        <strain evidence="10 11">135PIL107-10</strain>
    </source>
</reference>
<keyword evidence="1 7" id="KW-1003">Cell membrane</keyword>
<comment type="similarity">
    <text evidence="7">Belongs to the FtsL family.</text>
</comment>
<evidence type="ECO:0000256" key="5">
    <source>
        <dbReference type="ARBA" id="ARBA00023136"/>
    </source>
</evidence>
<comment type="caution">
    <text evidence="10">The sequence shown here is derived from an EMBL/GenBank/DDBJ whole genome shotgun (WGS) entry which is preliminary data.</text>
</comment>
<protein>
    <recommendedName>
        <fullName evidence="7 8">Cell division protein FtsL</fullName>
    </recommendedName>
</protein>
<feature type="transmembrane region" description="Helical" evidence="7">
    <location>
        <begin position="39"/>
        <end position="57"/>
    </location>
</feature>
<feature type="coiled-coil region" evidence="9">
    <location>
        <begin position="62"/>
        <end position="89"/>
    </location>
</feature>
<dbReference type="InterPro" id="IPR011922">
    <property type="entry name" value="Cell_div_FtsL"/>
</dbReference>
<evidence type="ECO:0000256" key="1">
    <source>
        <dbReference type="ARBA" id="ARBA00022475"/>
    </source>
</evidence>
<dbReference type="GO" id="GO:0051301">
    <property type="term" value="P:cell division"/>
    <property type="evidence" value="ECO:0007669"/>
    <property type="project" value="UniProtKB-KW"/>
</dbReference>
<organism evidence="10 11">
    <name type="scientific">Bacillus spongiae</name>
    <dbReference type="NCBI Taxonomy" id="2683610"/>
    <lineage>
        <taxon>Bacteria</taxon>
        <taxon>Bacillati</taxon>
        <taxon>Bacillota</taxon>
        <taxon>Bacilli</taxon>
        <taxon>Bacillales</taxon>
        <taxon>Bacillaceae</taxon>
        <taxon>Bacillus</taxon>
    </lineage>
</organism>
<comment type="subcellular location">
    <subcellularLocation>
        <location evidence="7">Cell membrane</location>
        <topology evidence="7">Single-pass type II membrane protein</topology>
    </subcellularLocation>
    <text evidence="7">Localizes to the division septum where it forms a ring structure.</text>
</comment>
<evidence type="ECO:0000256" key="3">
    <source>
        <dbReference type="ARBA" id="ARBA00022692"/>
    </source>
</evidence>
<evidence type="ECO:0000313" key="11">
    <source>
        <dbReference type="Proteomes" id="UP001312865"/>
    </source>
</evidence>
<evidence type="ECO:0000256" key="9">
    <source>
        <dbReference type="SAM" id="Coils"/>
    </source>
</evidence>
<keyword evidence="11" id="KW-1185">Reference proteome</keyword>
<keyword evidence="4 7" id="KW-1133">Transmembrane helix</keyword>
<evidence type="ECO:0000256" key="8">
    <source>
        <dbReference type="NCBIfam" id="TIGR02209"/>
    </source>
</evidence>
<dbReference type="NCBIfam" id="TIGR02209">
    <property type="entry name" value="ftsL_broad"/>
    <property type="match status" value="1"/>
</dbReference>
<evidence type="ECO:0000256" key="2">
    <source>
        <dbReference type="ARBA" id="ARBA00022618"/>
    </source>
</evidence>
<name>A0ABU8HA78_9BACI</name>
<evidence type="ECO:0000313" key="10">
    <source>
        <dbReference type="EMBL" id="MEI5906073.1"/>
    </source>
</evidence>
<gene>
    <name evidence="7 10" type="primary">ftsL</name>
    <name evidence="10" type="ORF">WAK64_03180</name>
</gene>
<dbReference type="InterPro" id="IPR007060">
    <property type="entry name" value="FtsL/DivIC"/>
</dbReference>